<protein>
    <submittedName>
        <fullName evidence="1">Uncharacterized protein</fullName>
    </submittedName>
</protein>
<evidence type="ECO:0000313" key="1">
    <source>
        <dbReference type="EMBL" id="AZN42007.1"/>
    </source>
</evidence>
<evidence type="ECO:0000313" key="2">
    <source>
        <dbReference type="Proteomes" id="UP000272528"/>
    </source>
</evidence>
<keyword evidence="2" id="KW-1185">Reference proteome</keyword>
<organism evidence="1 2">
    <name type="scientific">Paenibacillus albus</name>
    <dbReference type="NCBI Taxonomy" id="2495582"/>
    <lineage>
        <taxon>Bacteria</taxon>
        <taxon>Bacillati</taxon>
        <taxon>Bacillota</taxon>
        <taxon>Bacilli</taxon>
        <taxon>Bacillales</taxon>
        <taxon>Paenibacillaceae</taxon>
        <taxon>Paenibacillus</taxon>
    </lineage>
</organism>
<dbReference type="KEGG" id="palb:EJC50_21720"/>
<accession>A0A3Q8X7E5</accession>
<dbReference type="Proteomes" id="UP000272528">
    <property type="component" value="Chromosome"/>
</dbReference>
<dbReference type="RefSeq" id="WP_126017710.1">
    <property type="nucleotide sequence ID" value="NZ_CP034437.1"/>
</dbReference>
<reference evidence="2" key="1">
    <citation type="submission" date="2018-12" db="EMBL/GenBank/DDBJ databases">
        <title>Genome sequence of Peanibacillus sp.</title>
        <authorList>
            <person name="Subramani G."/>
            <person name="Srinivasan S."/>
            <person name="Kim M.K."/>
        </authorList>
    </citation>
    <scope>NUCLEOTIDE SEQUENCE [LARGE SCALE GENOMIC DNA]</scope>
    <source>
        <strain evidence="2">18JY67-1</strain>
    </source>
</reference>
<dbReference type="OrthoDB" id="2613186at2"/>
<dbReference type="EMBL" id="CP034437">
    <property type="protein sequence ID" value="AZN42007.1"/>
    <property type="molecule type" value="Genomic_DNA"/>
</dbReference>
<gene>
    <name evidence="1" type="ORF">EJC50_21720</name>
</gene>
<dbReference type="AlphaFoldDB" id="A0A3Q8X7E5"/>
<proteinExistence type="predicted"/>
<sequence>MINLVQISITSSASSTQPLEVLIEGNEQKKLTVPPGSTINYIGQRVLAVIIPSQGNELTYVEGRYAISISIRLTG</sequence>
<name>A0A3Q8X7E5_9BACL</name>